<reference evidence="1 2" key="1">
    <citation type="journal article" date="2024" name="Science">
        <title>Giant polyketide synthase enzymes in the biosynthesis of giant marine polyether toxins.</title>
        <authorList>
            <person name="Fallon T.R."/>
            <person name="Shende V.V."/>
            <person name="Wierzbicki I.H."/>
            <person name="Pendleton A.L."/>
            <person name="Watervoot N.F."/>
            <person name="Auber R.P."/>
            <person name="Gonzalez D.J."/>
            <person name="Wisecaver J.H."/>
            <person name="Moore B.S."/>
        </authorList>
    </citation>
    <scope>NUCLEOTIDE SEQUENCE [LARGE SCALE GENOMIC DNA]</scope>
    <source>
        <strain evidence="1 2">12B1</strain>
    </source>
</reference>
<organism evidence="1 2">
    <name type="scientific">Prymnesium parvum</name>
    <name type="common">Toxic golden alga</name>
    <dbReference type="NCBI Taxonomy" id="97485"/>
    <lineage>
        <taxon>Eukaryota</taxon>
        <taxon>Haptista</taxon>
        <taxon>Haptophyta</taxon>
        <taxon>Prymnesiophyceae</taxon>
        <taxon>Prymnesiales</taxon>
        <taxon>Prymnesiaceae</taxon>
        <taxon>Prymnesium</taxon>
    </lineage>
</organism>
<name>A0AB34IYZ0_PRYPA</name>
<accession>A0AB34IYZ0</accession>
<gene>
    <name evidence="1" type="ORF">AB1Y20_004370</name>
</gene>
<dbReference type="Proteomes" id="UP001515480">
    <property type="component" value="Unassembled WGS sequence"/>
</dbReference>
<keyword evidence="2" id="KW-1185">Reference proteome</keyword>
<dbReference type="InterPro" id="IPR029021">
    <property type="entry name" value="Prot-tyrosine_phosphatase-like"/>
</dbReference>
<evidence type="ECO:0000313" key="1">
    <source>
        <dbReference type="EMBL" id="KAL1508253.1"/>
    </source>
</evidence>
<comment type="caution">
    <text evidence="1">The sequence shown here is derived from an EMBL/GenBank/DDBJ whole genome shotgun (WGS) entry which is preliminary data.</text>
</comment>
<dbReference type="AlphaFoldDB" id="A0AB34IYZ0"/>
<proteinExistence type="predicted"/>
<protein>
    <recommendedName>
        <fullName evidence="3">Tyrosine-protein phosphatase domain-containing protein</fullName>
    </recommendedName>
</protein>
<sequence>MAADLALPPLPQLLPAALEDYRFSSEANWLIRGHVLVGRYPGSCPSRPITASAQQALVESILHAGVDTFVCLQAELPPQAEHAAACRAAPPSHRSFVPYFDDAKGADMLHFRIRDMRPAESVEALDGLVRELACRVRAGRVLYIHCWVDEEGREWSLPAFLAHYTQSWTATVPLNECKLTLT</sequence>
<dbReference type="SUPFAM" id="SSF52799">
    <property type="entry name" value="(Phosphotyrosine protein) phosphatases II"/>
    <property type="match status" value="1"/>
</dbReference>
<dbReference type="Gene3D" id="3.90.190.10">
    <property type="entry name" value="Protein tyrosine phosphatase superfamily"/>
    <property type="match status" value="1"/>
</dbReference>
<evidence type="ECO:0008006" key="3">
    <source>
        <dbReference type="Google" id="ProtNLM"/>
    </source>
</evidence>
<dbReference type="EMBL" id="JBGBPQ010000016">
    <property type="protein sequence ID" value="KAL1508253.1"/>
    <property type="molecule type" value="Genomic_DNA"/>
</dbReference>
<evidence type="ECO:0000313" key="2">
    <source>
        <dbReference type="Proteomes" id="UP001515480"/>
    </source>
</evidence>